<keyword evidence="2" id="KW-1185">Reference proteome</keyword>
<name>A0A2Z6N8L6_TRISU</name>
<dbReference type="EMBL" id="DF973517">
    <property type="protein sequence ID" value="GAU33142.1"/>
    <property type="molecule type" value="Genomic_DNA"/>
</dbReference>
<reference evidence="2" key="1">
    <citation type="journal article" date="2017" name="Front. Plant Sci.">
        <title>Climate Clever Clovers: New Paradigm to Reduce the Environmental Footprint of Ruminants by Breeding Low Methanogenic Forages Utilizing Haplotype Variation.</title>
        <authorList>
            <person name="Kaur P."/>
            <person name="Appels R."/>
            <person name="Bayer P.E."/>
            <person name="Keeble-Gagnere G."/>
            <person name="Wang J."/>
            <person name="Hirakawa H."/>
            <person name="Shirasawa K."/>
            <person name="Vercoe P."/>
            <person name="Stefanova K."/>
            <person name="Durmic Z."/>
            <person name="Nichols P."/>
            <person name="Revell C."/>
            <person name="Isobe S.N."/>
            <person name="Edwards D."/>
            <person name="Erskine W."/>
        </authorList>
    </citation>
    <scope>NUCLEOTIDE SEQUENCE [LARGE SCALE GENOMIC DNA]</scope>
    <source>
        <strain evidence="2">cv. Daliak</strain>
    </source>
</reference>
<gene>
    <name evidence="1" type="ORF">TSUD_363430</name>
</gene>
<dbReference type="OrthoDB" id="10570821at2759"/>
<dbReference type="Gene3D" id="2.30.280.10">
    <property type="entry name" value="SRA-YDG"/>
    <property type="match status" value="1"/>
</dbReference>
<protein>
    <submittedName>
        <fullName evidence="1">Uncharacterized protein</fullName>
    </submittedName>
</protein>
<dbReference type="Proteomes" id="UP000242715">
    <property type="component" value="Unassembled WGS sequence"/>
</dbReference>
<proteinExistence type="predicted"/>
<dbReference type="SUPFAM" id="SSF88697">
    <property type="entry name" value="PUA domain-like"/>
    <property type="match status" value="1"/>
</dbReference>
<accession>A0A2Z6N8L6</accession>
<evidence type="ECO:0000313" key="1">
    <source>
        <dbReference type="EMBL" id="GAU33142.1"/>
    </source>
</evidence>
<evidence type="ECO:0000313" key="2">
    <source>
        <dbReference type="Proteomes" id="UP000242715"/>
    </source>
</evidence>
<sequence length="150" mass="17395">MDNNDDAAHFLLDQFIENFVNDNQAAFDTTINDHPAQYDEVRARSFQIEHVPPIVEGEQFTYRNQLNLSGLYRFQRRGICHNHYVATCIVARYPRHNPVHPAHQDGWLTLGGEGGFIREANRINLRVLDNQQLTLGNRCMRNALHNQSRL</sequence>
<dbReference type="InterPro" id="IPR015947">
    <property type="entry name" value="PUA-like_sf"/>
</dbReference>
<organism evidence="1 2">
    <name type="scientific">Trifolium subterraneum</name>
    <name type="common">Subterranean clover</name>
    <dbReference type="NCBI Taxonomy" id="3900"/>
    <lineage>
        <taxon>Eukaryota</taxon>
        <taxon>Viridiplantae</taxon>
        <taxon>Streptophyta</taxon>
        <taxon>Embryophyta</taxon>
        <taxon>Tracheophyta</taxon>
        <taxon>Spermatophyta</taxon>
        <taxon>Magnoliopsida</taxon>
        <taxon>eudicotyledons</taxon>
        <taxon>Gunneridae</taxon>
        <taxon>Pentapetalae</taxon>
        <taxon>rosids</taxon>
        <taxon>fabids</taxon>
        <taxon>Fabales</taxon>
        <taxon>Fabaceae</taxon>
        <taxon>Papilionoideae</taxon>
        <taxon>50 kb inversion clade</taxon>
        <taxon>NPAAA clade</taxon>
        <taxon>Hologalegina</taxon>
        <taxon>IRL clade</taxon>
        <taxon>Trifolieae</taxon>
        <taxon>Trifolium</taxon>
    </lineage>
</organism>
<dbReference type="AlphaFoldDB" id="A0A2Z6N8L6"/>
<dbReference type="InterPro" id="IPR036987">
    <property type="entry name" value="SRA-YDG_sf"/>
</dbReference>